<dbReference type="KEGG" id="wct:WS74_0899"/>
<accession>A0A075U6K3</accession>
<feature type="transmembrane region" description="Helical" evidence="1">
    <location>
        <begin position="29"/>
        <end position="49"/>
    </location>
</feature>
<dbReference type="AlphaFoldDB" id="A0A075U6K3"/>
<feature type="transmembrane region" description="Helical" evidence="1">
    <location>
        <begin position="61"/>
        <end position="83"/>
    </location>
</feature>
<evidence type="ECO:0000313" key="3">
    <source>
        <dbReference type="Proteomes" id="UP000029079"/>
    </source>
</evidence>
<sequence>MRLRKILLGMQETLLFRANVLRKSFNMKVVYAHVFIFMLGVVGVLAGKIDGFPYALRLQEIGLYLCLYCIVFLIIHSIGYFVLDTDHSDSITDAVNWFKNLSRRNKLVWVYSFVPVLLIALMVIFEFPDFSSLSDFVTVVTIAVLPPFLWAMKNN</sequence>
<evidence type="ECO:0000256" key="1">
    <source>
        <dbReference type="SAM" id="Phobius"/>
    </source>
</evidence>
<keyword evidence="1" id="KW-0812">Transmembrane</keyword>
<keyword evidence="1" id="KW-1133">Transmembrane helix</keyword>
<dbReference type="KEGG" id="wci:WS105_0897"/>
<gene>
    <name evidence="2" type="ORF">WS74_0899</name>
</gene>
<dbReference type="STRING" id="759620.WS105_0897"/>
<protein>
    <submittedName>
        <fullName evidence="2">Uncharacterized protein</fullName>
    </submittedName>
</protein>
<proteinExistence type="predicted"/>
<name>A0A075U6K3_9LACO</name>
<organism evidence="2 3">
    <name type="scientific">Weissella ceti</name>
    <dbReference type="NCBI Taxonomy" id="759620"/>
    <lineage>
        <taxon>Bacteria</taxon>
        <taxon>Bacillati</taxon>
        <taxon>Bacillota</taxon>
        <taxon>Bacilli</taxon>
        <taxon>Lactobacillales</taxon>
        <taxon>Lactobacillaceae</taxon>
        <taxon>Weissella</taxon>
    </lineage>
</organism>
<evidence type="ECO:0000313" key="2">
    <source>
        <dbReference type="EMBL" id="AIM63151.1"/>
    </source>
</evidence>
<keyword evidence="1" id="KW-0472">Membrane</keyword>
<reference evidence="3" key="2">
    <citation type="submission" date="2014-08" db="EMBL/GenBank/DDBJ databases">
        <title>Complete genome of Weissella ceti strain WS74 isolated from diseased rainbow trout in Brazil.</title>
        <authorList>
            <person name="Figueiredo H.C.P."/>
            <person name="Leal C.A.G."/>
            <person name="Pereira F.L."/>
            <person name="Soares S.C."/>
            <person name="Dorella F.A."/>
            <person name="Carvalho A.F."/>
            <person name="Azevedo V.A.C."/>
        </authorList>
    </citation>
    <scope>NUCLEOTIDE SEQUENCE [LARGE SCALE GENOMIC DNA]</scope>
    <source>
        <strain evidence="3">WS74</strain>
    </source>
</reference>
<reference evidence="2 3" key="1">
    <citation type="journal article" date="2014" name="Genome Announc.">
        <title>Complete Genome Sequences of Fish Pathogenic Weissella ceti Strains WS74 and WS105.</title>
        <authorList>
            <person name="Figueiredo H.C."/>
            <person name="Leal C.A."/>
            <person name="Dorella F.A."/>
            <person name="Carvalho A.F."/>
            <person name="Soares S.C."/>
            <person name="Pereira F.L."/>
            <person name="Azevedo V.A."/>
        </authorList>
    </citation>
    <scope>NUCLEOTIDE SEQUENCE [LARGE SCALE GENOMIC DNA]</scope>
    <source>
        <strain evidence="2 3">WS74</strain>
    </source>
</reference>
<keyword evidence="3" id="KW-1185">Reference proteome</keyword>
<feature type="transmembrane region" description="Helical" evidence="1">
    <location>
        <begin position="133"/>
        <end position="152"/>
    </location>
</feature>
<dbReference type="EMBL" id="CP009223">
    <property type="protein sequence ID" value="AIM63151.1"/>
    <property type="molecule type" value="Genomic_DNA"/>
</dbReference>
<dbReference type="KEGG" id="wce:WS08_0833"/>
<dbReference type="PATRIC" id="fig|759620.7.peg.859"/>
<dbReference type="RefSeq" id="WP_009496333.1">
    <property type="nucleotide sequence ID" value="NZ_CP009223.1"/>
</dbReference>
<feature type="transmembrane region" description="Helical" evidence="1">
    <location>
        <begin position="107"/>
        <end position="127"/>
    </location>
</feature>
<dbReference type="Proteomes" id="UP000029079">
    <property type="component" value="Chromosome"/>
</dbReference>